<evidence type="ECO:0000313" key="2">
    <source>
        <dbReference type="Proteomes" id="UP000789525"/>
    </source>
</evidence>
<sequence>FEMNPPSVTTLRPDISKPKSESPDKPPIDTINEGFDGEMSCKVYCKDHEVPENFLTMNTRDPQSHQSALYAYIKKYKKYDLSQRERKLQTRYTLTIPEHIKAQMDAQKAWYELSTTDDDSEDSSDDEFVNKKGNRKKEVEEDIKLKDIEDALIKITRFSIGDAINIICHRCYQNEKASIGEVPEEGIKTEDTKKGEKEF</sequence>
<comment type="caution">
    <text evidence="1">The sequence shown here is derived from an EMBL/GenBank/DDBJ whole genome shotgun (WGS) entry which is preliminary data.</text>
</comment>
<protein>
    <submittedName>
        <fullName evidence="1">4093_t:CDS:1</fullName>
    </submittedName>
</protein>
<feature type="non-terminal residue" evidence="1">
    <location>
        <position position="1"/>
    </location>
</feature>
<evidence type="ECO:0000313" key="1">
    <source>
        <dbReference type="EMBL" id="CAG8598091.1"/>
    </source>
</evidence>
<keyword evidence="2" id="KW-1185">Reference proteome</keyword>
<organism evidence="1 2">
    <name type="scientific">Acaulospora colombiana</name>
    <dbReference type="NCBI Taxonomy" id="27376"/>
    <lineage>
        <taxon>Eukaryota</taxon>
        <taxon>Fungi</taxon>
        <taxon>Fungi incertae sedis</taxon>
        <taxon>Mucoromycota</taxon>
        <taxon>Glomeromycotina</taxon>
        <taxon>Glomeromycetes</taxon>
        <taxon>Diversisporales</taxon>
        <taxon>Acaulosporaceae</taxon>
        <taxon>Acaulospora</taxon>
    </lineage>
</organism>
<proteinExistence type="predicted"/>
<name>A0ACA9MNV3_9GLOM</name>
<dbReference type="Proteomes" id="UP000789525">
    <property type="component" value="Unassembled WGS sequence"/>
</dbReference>
<gene>
    <name evidence="1" type="ORF">ACOLOM_LOCUS6578</name>
</gene>
<dbReference type="EMBL" id="CAJVPT010013679">
    <property type="protein sequence ID" value="CAG8598091.1"/>
    <property type="molecule type" value="Genomic_DNA"/>
</dbReference>
<reference evidence="1" key="1">
    <citation type="submission" date="2021-06" db="EMBL/GenBank/DDBJ databases">
        <authorList>
            <person name="Kallberg Y."/>
            <person name="Tangrot J."/>
            <person name="Rosling A."/>
        </authorList>
    </citation>
    <scope>NUCLEOTIDE SEQUENCE</scope>
    <source>
        <strain evidence="1">CL356</strain>
    </source>
</reference>
<accession>A0ACA9MNV3</accession>